<dbReference type="InterPro" id="IPR036390">
    <property type="entry name" value="WH_DNA-bd_sf"/>
</dbReference>
<dbReference type="InterPro" id="IPR036388">
    <property type="entry name" value="WH-like_DNA-bd_sf"/>
</dbReference>
<protein>
    <submittedName>
        <fullName evidence="4">YafY family protein</fullName>
    </submittedName>
</protein>
<dbReference type="AlphaFoldDB" id="A0AAU8NFW7"/>
<name>A0AAU8NFW7_9BACL</name>
<evidence type="ECO:0000259" key="3">
    <source>
        <dbReference type="PROSITE" id="PS51000"/>
    </source>
</evidence>
<dbReference type="EMBL" id="CP159992">
    <property type="protein sequence ID" value="XCP95853.1"/>
    <property type="molecule type" value="Genomic_DNA"/>
</dbReference>
<dbReference type="Pfam" id="PF08279">
    <property type="entry name" value="HTH_11"/>
    <property type="match status" value="1"/>
</dbReference>
<sequence length="332" mass="38000">MEHNRLFRILLLLLEKKKTTAPELARLFEVSVRTVYRDIDRLSAAGIPVYTTTGKHGGIHLMDHYVMDKSLLSEDEQNEILLGLYSVSAIPHLNSARMLSRLTTLFDHKLDWIEFEYSPWGSIPEQEMELFNQVKQAIFASQLLSFHYIDSNGEASEETALPVKLIFKNNTWYFKGLKQSKPAASHSLDTFVTYKIKRITGLRFVHGGYERTLAAPVRNGKMNEDITQGEHRDTLGQPEPIQIKLLFDQSIAYRVYDVLDPAMIRQRADGTLRVSFQAEEGERLYSFLMSFGSKVTVTEPAAVREELLCRHQEAAAHLLANDGREMHDDDRI</sequence>
<evidence type="ECO:0000256" key="2">
    <source>
        <dbReference type="ARBA" id="ARBA00023163"/>
    </source>
</evidence>
<dbReference type="GO" id="GO:0003700">
    <property type="term" value="F:DNA-binding transcription factor activity"/>
    <property type="evidence" value="ECO:0007669"/>
    <property type="project" value="InterPro"/>
</dbReference>
<keyword evidence="2" id="KW-0804">Transcription</keyword>
<dbReference type="Pfam" id="PF25583">
    <property type="entry name" value="WCX"/>
    <property type="match status" value="1"/>
</dbReference>
<dbReference type="PANTHER" id="PTHR34580:SF1">
    <property type="entry name" value="PROTEIN PAFC"/>
    <property type="match status" value="1"/>
</dbReference>
<dbReference type="PROSITE" id="PS51000">
    <property type="entry name" value="HTH_DEOR_2"/>
    <property type="match status" value="1"/>
</dbReference>
<feature type="domain" description="HTH deoR-type" evidence="3">
    <location>
        <begin position="2"/>
        <end position="61"/>
    </location>
</feature>
<dbReference type="Pfam" id="PF13280">
    <property type="entry name" value="WYL"/>
    <property type="match status" value="1"/>
</dbReference>
<organism evidence="4">
    <name type="scientific">Paenibacillus sp. AN1007</name>
    <dbReference type="NCBI Taxonomy" id="3151385"/>
    <lineage>
        <taxon>Bacteria</taxon>
        <taxon>Bacillati</taxon>
        <taxon>Bacillota</taxon>
        <taxon>Bacilli</taxon>
        <taxon>Bacillales</taxon>
        <taxon>Paenibacillaceae</taxon>
        <taxon>Paenibacillus</taxon>
    </lineage>
</organism>
<dbReference type="RefSeq" id="WP_342552401.1">
    <property type="nucleotide sequence ID" value="NZ_CP159992.1"/>
</dbReference>
<dbReference type="SUPFAM" id="SSF46785">
    <property type="entry name" value="Winged helix' DNA-binding domain"/>
    <property type="match status" value="1"/>
</dbReference>
<dbReference type="InterPro" id="IPR051534">
    <property type="entry name" value="CBASS_pafABC_assoc_protein"/>
</dbReference>
<evidence type="ECO:0000256" key="1">
    <source>
        <dbReference type="ARBA" id="ARBA00023015"/>
    </source>
</evidence>
<dbReference type="InterPro" id="IPR057727">
    <property type="entry name" value="WCX_dom"/>
</dbReference>
<dbReference type="InterPro" id="IPR001034">
    <property type="entry name" value="DeoR_HTH"/>
</dbReference>
<accession>A0AAU8NFW7</accession>
<gene>
    <name evidence="4" type="ORF">ABXS70_03820</name>
</gene>
<dbReference type="Gene3D" id="1.10.10.10">
    <property type="entry name" value="Winged helix-like DNA-binding domain superfamily/Winged helix DNA-binding domain"/>
    <property type="match status" value="1"/>
</dbReference>
<evidence type="ECO:0000313" key="4">
    <source>
        <dbReference type="EMBL" id="XCP95853.1"/>
    </source>
</evidence>
<dbReference type="PANTHER" id="PTHR34580">
    <property type="match status" value="1"/>
</dbReference>
<reference evidence="4" key="1">
    <citation type="submission" date="2024-05" db="EMBL/GenBank/DDBJ databases">
        <title>Draft genome assemblies of 36 bacteria isolated from hibernating arctic ground squirrels.</title>
        <authorList>
            <person name="McKee H."/>
            <person name="Mullen L."/>
            <person name="Drown D.M."/>
            <person name="Duddleston K.N."/>
        </authorList>
    </citation>
    <scope>NUCLEOTIDE SEQUENCE</scope>
    <source>
        <strain evidence="4">AN1007</strain>
    </source>
</reference>
<dbReference type="PROSITE" id="PS52050">
    <property type="entry name" value="WYL"/>
    <property type="match status" value="1"/>
</dbReference>
<dbReference type="InterPro" id="IPR026881">
    <property type="entry name" value="WYL_dom"/>
</dbReference>
<dbReference type="InterPro" id="IPR013196">
    <property type="entry name" value="HTH_11"/>
</dbReference>
<keyword evidence="1" id="KW-0805">Transcription regulation</keyword>
<proteinExistence type="predicted"/>